<gene>
    <name evidence="1" type="ORF">NIES1031_05445</name>
</gene>
<dbReference type="OrthoDB" id="528641at2"/>
<sequence length="263" mass="30155">MYQEFIHEFLKIPGVLGVALIQGQSIPYFYANNRKIEGHEKHSLIESLQPSITIVSSEVDCFQFQVKGYYAYSYKLNYHLSFLVITDTDIAKNQLRALAAQQLKAILQKDVHQTIKTFKLLTETFTQLQAFSNKAKPELSAIKNSSLSLEEVSLNITELLNALNRLSQFSSNYIGTKLTANYWQLTRPNFDWLDNFQVNRSAELVFHGALTESVTAQQHRIVKEWVAAFIKKCSQVIQDLPVMIEEIALDETHRRLLLTHTNS</sequence>
<dbReference type="RefSeq" id="WP_073548482.1">
    <property type="nucleotide sequence ID" value="NZ_CAWMVK010000034.1"/>
</dbReference>
<reference evidence="1 2" key="1">
    <citation type="submission" date="2016-11" db="EMBL/GenBank/DDBJ databases">
        <title>Draft Genome Sequences of Nine Cyanobacterial Strains from Diverse Habitats.</title>
        <authorList>
            <person name="Zhu T."/>
            <person name="Hou S."/>
            <person name="Lu X."/>
            <person name="Hess W.R."/>
        </authorList>
    </citation>
    <scope>NUCLEOTIDE SEQUENCE [LARGE SCALE GENOMIC DNA]</scope>
    <source>
        <strain evidence="1 2">5.2 s.c.1</strain>
    </source>
</reference>
<accession>A0A1U7HWT5</accession>
<comment type="caution">
    <text evidence="1">The sequence shown here is derived from an EMBL/GenBank/DDBJ whole genome shotgun (WGS) entry which is preliminary data.</text>
</comment>
<dbReference type="EMBL" id="MRCC01000004">
    <property type="protein sequence ID" value="OKH28022.1"/>
    <property type="molecule type" value="Genomic_DNA"/>
</dbReference>
<keyword evidence="2" id="KW-1185">Reference proteome</keyword>
<proteinExistence type="predicted"/>
<evidence type="ECO:0000313" key="2">
    <source>
        <dbReference type="Proteomes" id="UP000185984"/>
    </source>
</evidence>
<name>A0A1U7HWT5_9CHRO</name>
<organism evidence="1 2">
    <name type="scientific">Chroogloeocystis siderophila 5.2 s.c.1</name>
    <dbReference type="NCBI Taxonomy" id="247279"/>
    <lineage>
        <taxon>Bacteria</taxon>
        <taxon>Bacillati</taxon>
        <taxon>Cyanobacteriota</taxon>
        <taxon>Cyanophyceae</taxon>
        <taxon>Oscillatoriophycideae</taxon>
        <taxon>Chroococcales</taxon>
        <taxon>Chroococcaceae</taxon>
        <taxon>Chroogloeocystis</taxon>
    </lineage>
</organism>
<dbReference type="Proteomes" id="UP000185984">
    <property type="component" value="Unassembled WGS sequence"/>
</dbReference>
<evidence type="ECO:0000313" key="1">
    <source>
        <dbReference type="EMBL" id="OKH28022.1"/>
    </source>
</evidence>
<dbReference type="STRING" id="247279.NIES1031_05445"/>
<protein>
    <submittedName>
        <fullName evidence="1">Uncharacterized protein</fullName>
    </submittedName>
</protein>
<dbReference type="AlphaFoldDB" id="A0A1U7HWT5"/>